<comment type="caution">
    <text evidence="8">The sequence shown here is derived from an EMBL/GenBank/DDBJ whole genome shotgun (WGS) entry which is preliminary data.</text>
</comment>
<evidence type="ECO:0000256" key="3">
    <source>
        <dbReference type="ARBA" id="ARBA00022723"/>
    </source>
</evidence>
<keyword evidence="4 7" id="KW-0560">Oxidoreductase</keyword>
<dbReference type="Proteomes" id="UP000490939">
    <property type="component" value="Unassembled WGS sequence"/>
</dbReference>
<dbReference type="GO" id="GO:0004497">
    <property type="term" value="F:monooxygenase activity"/>
    <property type="evidence" value="ECO:0007669"/>
    <property type="project" value="UniProtKB-KW"/>
</dbReference>
<keyword evidence="3 6" id="KW-0479">Metal-binding</keyword>
<evidence type="ECO:0000256" key="4">
    <source>
        <dbReference type="ARBA" id="ARBA00023002"/>
    </source>
</evidence>
<keyword evidence="6 7" id="KW-0349">Heme</keyword>
<accession>A0A8H3UVV7</accession>
<evidence type="ECO:0000313" key="8">
    <source>
        <dbReference type="EMBL" id="KAE9977315.1"/>
    </source>
</evidence>
<evidence type="ECO:0000256" key="1">
    <source>
        <dbReference type="ARBA" id="ARBA00001971"/>
    </source>
</evidence>
<dbReference type="GO" id="GO:0020037">
    <property type="term" value="F:heme binding"/>
    <property type="evidence" value="ECO:0007669"/>
    <property type="project" value="InterPro"/>
</dbReference>
<evidence type="ECO:0000313" key="12">
    <source>
        <dbReference type="Proteomes" id="UP000447873"/>
    </source>
</evidence>
<evidence type="ECO:0000313" key="9">
    <source>
        <dbReference type="EMBL" id="KAE9985449.1"/>
    </source>
</evidence>
<dbReference type="CDD" id="cd11041">
    <property type="entry name" value="CYP503A1-like"/>
    <property type="match status" value="1"/>
</dbReference>
<dbReference type="EMBL" id="WNWQ01000134">
    <property type="protein sequence ID" value="KAE9977315.1"/>
    <property type="molecule type" value="Genomic_DNA"/>
</dbReference>
<evidence type="ECO:0000313" key="10">
    <source>
        <dbReference type="EMBL" id="KAE9994735.1"/>
    </source>
</evidence>
<dbReference type="Gene3D" id="1.10.630.10">
    <property type="entry name" value="Cytochrome P450"/>
    <property type="match status" value="1"/>
</dbReference>
<dbReference type="InterPro" id="IPR001128">
    <property type="entry name" value="Cyt_P450"/>
</dbReference>
<reference evidence="8 11" key="1">
    <citation type="submission" date="2019-11" db="EMBL/GenBank/DDBJ databases">
        <title>Venturia inaequalis Genome Resource.</title>
        <authorList>
            <person name="Lichtner F.J."/>
        </authorList>
    </citation>
    <scope>NUCLEOTIDE SEQUENCE [LARGE SCALE GENOMIC DNA]</scope>
    <source>
        <strain evidence="9 12">120213</strain>
        <strain evidence="8">Bline_iso_100314</strain>
        <strain evidence="10 13">DMI_063113</strain>
    </source>
</reference>
<comment type="similarity">
    <text evidence="2 7">Belongs to the cytochrome P450 family.</text>
</comment>
<dbReference type="PANTHER" id="PTHR46206:SF7">
    <property type="entry name" value="P450, PUTATIVE (EUROFUNG)-RELATED"/>
    <property type="match status" value="1"/>
</dbReference>
<feature type="binding site" description="axial binding residue" evidence="6">
    <location>
        <position position="481"/>
    </location>
    <ligand>
        <name>heme</name>
        <dbReference type="ChEBI" id="CHEBI:30413"/>
    </ligand>
    <ligandPart>
        <name>Fe</name>
        <dbReference type="ChEBI" id="CHEBI:18248"/>
    </ligandPart>
</feature>
<dbReference type="InterPro" id="IPR036396">
    <property type="entry name" value="Cyt_P450_sf"/>
</dbReference>
<dbReference type="PRINTS" id="PR00465">
    <property type="entry name" value="EP450IV"/>
</dbReference>
<keyword evidence="13" id="KW-1185">Reference proteome</keyword>
<evidence type="ECO:0000256" key="5">
    <source>
        <dbReference type="ARBA" id="ARBA00023004"/>
    </source>
</evidence>
<evidence type="ECO:0000313" key="13">
    <source>
        <dbReference type="Proteomes" id="UP000490939"/>
    </source>
</evidence>
<protein>
    <recommendedName>
        <fullName evidence="14">Cytochrome P450</fullName>
    </recommendedName>
</protein>
<comment type="cofactor">
    <cofactor evidence="1 6">
        <name>heme</name>
        <dbReference type="ChEBI" id="CHEBI:30413"/>
    </cofactor>
</comment>
<name>A0A8H3UVV7_VENIN</name>
<keyword evidence="7" id="KW-0503">Monooxygenase</keyword>
<proteinExistence type="inferred from homology"/>
<dbReference type="EMBL" id="WNWR01000002">
    <property type="protein sequence ID" value="KAE9994735.1"/>
    <property type="molecule type" value="Genomic_DNA"/>
</dbReference>
<evidence type="ECO:0000256" key="7">
    <source>
        <dbReference type="RuleBase" id="RU000461"/>
    </source>
</evidence>
<dbReference type="EMBL" id="WNWS01000040">
    <property type="protein sequence ID" value="KAE9985449.1"/>
    <property type="molecule type" value="Genomic_DNA"/>
</dbReference>
<dbReference type="InterPro" id="IPR017972">
    <property type="entry name" value="Cyt_P450_CS"/>
</dbReference>
<dbReference type="GO" id="GO:0016705">
    <property type="term" value="F:oxidoreductase activity, acting on paired donors, with incorporation or reduction of molecular oxygen"/>
    <property type="evidence" value="ECO:0007669"/>
    <property type="project" value="InterPro"/>
</dbReference>
<dbReference type="PROSITE" id="PS00086">
    <property type="entry name" value="CYTOCHROME_P450"/>
    <property type="match status" value="1"/>
</dbReference>
<dbReference type="OrthoDB" id="1844152at2759"/>
<dbReference type="PANTHER" id="PTHR46206">
    <property type="entry name" value="CYTOCHROME P450"/>
    <property type="match status" value="1"/>
</dbReference>
<keyword evidence="5 6" id="KW-0408">Iron</keyword>
<evidence type="ECO:0008006" key="14">
    <source>
        <dbReference type="Google" id="ProtNLM"/>
    </source>
</evidence>
<organism evidence="8 11">
    <name type="scientific">Venturia inaequalis</name>
    <name type="common">Apple scab fungus</name>
    <dbReference type="NCBI Taxonomy" id="5025"/>
    <lineage>
        <taxon>Eukaryota</taxon>
        <taxon>Fungi</taxon>
        <taxon>Dikarya</taxon>
        <taxon>Ascomycota</taxon>
        <taxon>Pezizomycotina</taxon>
        <taxon>Dothideomycetes</taxon>
        <taxon>Pleosporomycetidae</taxon>
        <taxon>Venturiales</taxon>
        <taxon>Venturiaceae</taxon>
        <taxon>Venturia</taxon>
    </lineage>
</organism>
<evidence type="ECO:0000256" key="2">
    <source>
        <dbReference type="ARBA" id="ARBA00010617"/>
    </source>
</evidence>
<gene>
    <name evidence="8" type="ORF">BLS_001499</name>
    <name evidence="10" type="ORF">EG327_002999</name>
    <name evidence="9" type="ORF">EG328_007441</name>
</gene>
<dbReference type="Proteomes" id="UP000433883">
    <property type="component" value="Unassembled WGS sequence"/>
</dbReference>
<dbReference type="Proteomes" id="UP000447873">
    <property type="component" value="Unassembled WGS sequence"/>
</dbReference>
<dbReference type="AlphaFoldDB" id="A0A8H3UVV7"/>
<dbReference type="Pfam" id="PF00067">
    <property type="entry name" value="p450"/>
    <property type="match status" value="1"/>
</dbReference>
<evidence type="ECO:0000313" key="11">
    <source>
        <dbReference type="Proteomes" id="UP000433883"/>
    </source>
</evidence>
<dbReference type="InterPro" id="IPR002403">
    <property type="entry name" value="Cyt_P450_E_grp-IV"/>
</dbReference>
<dbReference type="GO" id="GO:0005506">
    <property type="term" value="F:iron ion binding"/>
    <property type="evidence" value="ECO:0007669"/>
    <property type="project" value="InterPro"/>
</dbReference>
<evidence type="ECO:0000256" key="6">
    <source>
        <dbReference type="PIRSR" id="PIRSR602403-1"/>
    </source>
</evidence>
<dbReference type="SUPFAM" id="SSF48264">
    <property type="entry name" value="Cytochrome P450"/>
    <property type="match status" value="1"/>
</dbReference>
<sequence length="547" mass="61867">MASILPVRLSTWFPSPEINSSLANSATLFTLPKELVATRHRCYALFFTLLGILAIAKLLRHSFLRAKPRVDVPVLNLENTSHETAAKQWMYNYEELLHAGYKRFKHEVYQLWTPDGFVIVLSPDFLPEIRQLPDSICDFYSGVKESLLGEYKFLDLSGVLPIVGLKKNVTASLGETIPSFMEELLVAFPVVFSIGKEWSPLTVMPAMERIAVPTVGRVFVGHEICRLPSYIETQIAFGASVLGAAIKLRKTPHIFKPLMALFVPEIYRSLKCLRDIKKLLVPVIKARFAKHKAGGERTEDLVQFVMEGAEFEPKPTSIPRQAEQALIFSFGGVAAISTAMAQVLYDMAEHSHHIQPIRDEVNEIWDECDGQFTRAHLQRMVKMDSFFKESQRLNPANSTTINRLMRADFTLSNGLTLPKGSRFCVPASQVSLDPEVWEDPYEFDGFRYETLRNEKPENISQMQFPTPTTHSLHFGTGRHVCPGRFLAVVQMKLVTAVILRHYDFKLQDGETKRPHNVNFGPINTPSHIAKLDFRQIRELPAPRGSSS</sequence>